<evidence type="ECO:0000313" key="3">
    <source>
        <dbReference type="Proteomes" id="UP001519292"/>
    </source>
</evidence>
<dbReference type="Proteomes" id="UP001519292">
    <property type="component" value="Unassembled WGS sequence"/>
</dbReference>
<dbReference type="RefSeq" id="WP_209685383.1">
    <property type="nucleotide sequence ID" value="NZ_JAGGLU010000001.1"/>
</dbReference>
<dbReference type="EMBL" id="JAGGLU010000001">
    <property type="protein sequence ID" value="MBP2056990.1"/>
    <property type="molecule type" value="Genomic_DNA"/>
</dbReference>
<evidence type="ECO:0000313" key="2">
    <source>
        <dbReference type="EMBL" id="MBP2056990.1"/>
    </source>
</evidence>
<evidence type="ECO:0000259" key="1">
    <source>
        <dbReference type="Pfam" id="PF07659"/>
    </source>
</evidence>
<proteinExistence type="predicted"/>
<sequence length="112" mass="12807">MKEFKSETKVVYSSKELENPFLRYTDELAQVLLQKNKAYGDSFTKSVDDYGLPVIGIRLSDKYNRIHTLITKKDIDVGDESLQDTLLDTAGYAILAYKYLKENESDAKTKSQ</sequence>
<dbReference type="Pfam" id="PF07659">
    <property type="entry name" value="DUF1599"/>
    <property type="match status" value="1"/>
</dbReference>
<protein>
    <recommendedName>
        <fullName evidence="1">Nucleotide modification associated domain-containing protein</fullName>
    </recommendedName>
</protein>
<name>A0ABS4MBF7_9LACO</name>
<accession>A0ABS4MBF7</accession>
<dbReference type="InterPro" id="IPR011630">
    <property type="entry name" value="DUF1599"/>
</dbReference>
<gene>
    <name evidence="2" type="ORF">J2Z60_000152</name>
</gene>
<reference evidence="2 3" key="1">
    <citation type="submission" date="2021-03" db="EMBL/GenBank/DDBJ databases">
        <title>Genomic Encyclopedia of Type Strains, Phase IV (KMG-IV): sequencing the most valuable type-strain genomes for metagenomic binning, comparative biology and taxonomic classification.</title>
        <authorList>
            <person name="Goeker M."/>
        </authorList>
    </citation>
    <scope>NUCLEOTIDE SEQUENCE [LARGE SCALE GENOMIC DNA]</scope>
    <source>
        <strain evidence="2 3">DSM 101872</strain>
    </source>
</reference>
<keyword evidence="3" id="KW-1185">Reference proteome</keyword>
<comment type="caution">
    <text evidence="2">The sequence shown here is derived from an EMBL/GenBank/DDBJ whole genome shotgun (WGS) entry which is preliminary data.</text>
</comment>
<organism evidence="2 3">
    <name type="scientific">Lactobacillus colini</name>
    <dbReference type="NCBI Taxonomy" id="1819254"/>
    <lineage>
        <taxon>Bacteria</taxon>
        <taxon>Bacillati</taxon>
        <taxon>Bacillota</taxon>
        <taxon>Bacilli</taxon>
        <taxon>Lactobacillales</taxon>
        <taxon>Lactobacillaceae</taxon>
        <taxon>Lactobacillus</taxon>
    </lineage>
</organism>
<feature type="domain" description="Nucleotide modification associated" evidence="1">
    <location>
        <begin position="35"/>
        <end position="96"/>
    </location>
</feature>